<dbReference type="AlphaFoldDB" id="F0T862"/>
<sequence length="71" mass="8279">MFSKNAVKYFLNFSVFLRLRMWLGLSIVLRSELGTLSLIILDDESGINLSFSPITWEFFRDCTGSDNEFLY</sequence>
<organism evidence="1 2">
    <name type="scientific">Methanobacterium lacus (strain AL-21)</name>
    <dbReference type="NCBI Taxonomy" id="877455"/>
    <lineage>
        <taxon>Archaea</taxon>
        <taxon>Methanobacteriati</taxon>
        <taxon>Methanobacteriota</taxon>
        <taxon>Methanomada group</taxon>
        <taxon>Methanobacteria</taxon>
        <taxon>Methanobacteriales</taxon>
        <taxon>Methanobacteriaceae</taxon>
        <taxon>Methanobacterium</taxon>
    </lineage>
</organism>
<name>F0T862_METLA</name>
<dbReference type="EMBL" id="CP002551">
    <property type="protein sequence ID" value="ADZ09688.1"/>
    <property type="molecule type" value="Genomic_DNA"/>
</dbReference>
<accession>F0T862</accession>
<proteinExistence type="predicted"/>
<gene>
    <name evidence="1" type="ordered locus">Metbo_1451</name>
</gene>
<reference evidence="1 2" key="2">
    <citation type="journal article" date="2014" name="Int. J. Syst. Evol. Microbiol.">
        <title>Methanobacterium paludis sp. nov. and a novel strain of Methanobacterium lacus isolated from northern peatlands.</title>
        <authorList>
            <person name="Cadillo-Quiroz H."/>
            <person name="Brauer S.L."/>
            <person name="Goodson N."/>
            <person name="Yavitt J.B."/>
            <person name="Zinder S.H."/>
        </authorList>
    </citation>
    <scope>NUCLEOTIDE SEQUENCE [LARGE SCALE GENOMIC DNA]</scope>
    <source>
        <strain evidence="1 2">AL-21</strain>
    </source>
</reference>
<dbReference type="Proteomes" id="UP000007490">
    <property type="component" value="Chromosome"/>
</dbReference>
<dbReference type="KEGG" id="mel:Metbo_1451"/>
<evidence type="ECO:0000313" key="1">
    <source>
        <dbReference type="EMBL" id="ADZ09688.1"/>
    </source>
</evidence>
<protein>
    <submittedName>
        <fullName evidence="1">Uncharacterized protein</fullName>
    </submittedName>
</protein>
<dbReference type="HOGENOM" id="CLU_2730409_0_0_2"/>
<reference evidence="2" key="1">
    <citation type="submission" date="2011-02" db="EMBL/GenBank/DDBJ databases">
        <title>Complete sequence of Methanobacterium sp. AL-21.</title>
        <authorList>
            <consortium name="US DOE Joint Genome Institute"/>
            <person name="Lucas S."/>
            <person name="Copeland A."/>
            <person name="Lapidus A."/>
            <person name="Cheng J.-F."/>
            <person name="Goodwin L."/>
            <person name="Pitluck S."/>
            <person name="Chertkov O."/>
            <person name="Detter J.C."/>
            <person name="Han C."/>
            <person name="Tapia R."/>
            <person name="Land M."/>
            <person name="Hauser L."/>
            <person name="Kyrpides N."/>
            <person name="Ivanova N."/>
            <person name="Mikhailova N."/>
            <person name="Pagani I."/>
            <person name="Cadillo-Quiroz H."/>
            <person name="Imachi H."/>
            <person name="Zinder S."/>
            <person name="Liu W."/>
            <person name="Woyke T."/>
        </authorList>
    </citation>
    <scope>NUCLEOTIDE SEQUENCE [LARGE SCALE GENOMIC DNA]</scope>
    <source>
        <strain evidence="2">AL-21</strain>
    </source>
</reference>
<evidence type="ECO:0000313" key="2">
    <source>
        <dbReference type="Proteomes" id="UP000007490"/>
    </source>
</evidence>
<keyword evidence="2" id="KW-1185">Reference proteome</keyword>